<dbReference type="EMBL" id="LBYI01000035">
    <property type="protein sequence ID" value="KKR48813.1"/>
    <property type="molecule type" value="Genomic_DNA"/>
</dbReference>
<accession>A0A0G0R8T6</accession>
<evidence type="ECO:0000313" key="2">
    <source>
        <dbReference type="EMBL" id="KKR48813.1"/>
    </source>
</evidence>
<dbReference type="Pfam" id="PF10412">
    <property type="entry name" value="TrwB_AAD_bind"/>
    <property type="match status" value="1"/>
</dbReference>
<dbReference type="SUPFAM" id="SSF52540">
    <property type="entry name" value="P-loop containing nucleoside triphosphate hydrolases"/>
    <property type="match status" value="1"/>
</dbReference>
<dbReference type="InterPro" id="IPR051162">
    <property type="entry name" value="T4SS_component"/>
</dbReference>
<dbReference type="PATRIC" id="fig|1618405.3.peg.902"/>
<evidence type="ECO:0000313" key="3">
    <source>
        <dbReference type="Proteomes" id="UP000034531"/>
    </source>
</evidence>
<comment type="caution">
    <text evidence="2">The sequence shown here is derived from an EMBL/GenBank/DDBJ whole genome shotgun (WGS) entry which is preliminary data.</text>
</comment>
<dbReference type="AlphaFoldDB" id="A0A0G0R8T6"/>
<dbReference type="InterPro" id="IPR027417">
    <property type="entry name" value="P-loop_NTPase"/>
</dbReference>
<evidence type="ECO:0000259" key="1">
    <source>
        <dbReference type="Pfam" id="PF10412"/>
    </source>
</evidence>
<proteinExistence type="predicted"/>
<name>A0A0G0R8T6_9BACT</name>
<organism evidence="2 3">
    <name type="scientific">Candidatus Curtissbacteria bacterium GW2011_GWA1_40_16</name>
    <dbReference type="NCBI Taxonomy" id="1618405"/>
    <lineage>
        <taxon>Bacteria</taxon>
        <taxon>Candidatus Curtissiibacteriota</taxon>
    </lineage>
</organism>
<sequence>MEEKLRETVFNPLDENHLDEIESLGETTFREQRRAFGIRPKDRRHHVYVIGKTGTGKSTLIKNMVIQDLRLNHGVALIDPHGDLVEDILNYIPKTRTNEVVYFNPADTSFPVAINILEAKGDEEKQLVASSLISVFKHLWKDFWGPRLEHILYNCVLALMDTPGQTLLGVYRMLVDDEFRKLIVGNIKDPIVKMFWVEDYESYDLRFRKEIISPVQNKVGQLLTSPQMRNIVGQSKSSVDFGFVMDNKRILLANLSKGKVGEDKSNLLGSAIVTKMYLSALERQNIAEEERQDFYLYIDEFQNFSTDIFPSILSEARKYRLNLNLAHQYLYQLPDSIKHAVFGNVGSVISFRVGSYDAKELAEEMKPVFTSEDLEHLDNHHIALRLLIDGKMSHAFSAITFPPLKLTGYEAERDTVLRISRERYATPRDIVEEKLKNWFEK</sequence>
<gene>
    <name evidence="2" type="ORF">UT84_C0035G0004</name>
</gene>
<dbReference type="PANTHER" id="PTHR30121:SF11">
    <property type="entry name" value="AAA+ ATPASE DOMAIN-CONTAINING PROTEIN"/>
    <property type="match status" value="1"/>
</dbReference>
<protein>
    <recommendedName>
        <fullName evidence="1">Type IV secretion system coupling protein TraD DNA-binding domain-containing protein</fullName>
    </recommendedName>
</protein>
<dbReference type="Proteomes" id="UP000034531">
    <property type="component" value="Unassembled WGS sequence"/>
</dbReference>
<dbReference type="Gene3D" id="3.40.50.300">
    <property type="entry name" value="P-loop containing nucleotide triphosphate hydrolases"/>
    <property type="match status" value="2"/>
</dbReference>
<reference evidence="2 3" key="1">
    <citation type="journal article" date="2015" name="Nature">
        <title>rRNA introns, odd ribosomes, and small enigmatic genomes across a large radiation of phyla.</title>
        <authorList>
            <person name="Brown C.T."/>
            <person name="Hug L.A."/>
            <person name="Thomas B.C."/>
            <person name="Sharon I."/>
            <person name="Castelle C.J."/>
            <person name="Singh A."/>
            <person name="Wilkins M.J."/>
            <person name="Williams K.H."/>
            <person name="Banfield J.F."/>
        </authorList>
    </citation>
    <scope>NUCLEOTIDE SEQUENCE [LARGE SCALE GENOMIC DNA]</scope>
</reference>
<feature type="domain" description="Type IV secretion system coupling protein TraD DNA-binding" evidence="1">
    <location>
        <begin position="41"/>
        <end position="182"/>
    </location>
</feature>
<dbReference type="PANTHER" id="PTHR30121">
    <property type="entry name" value="UNCHARACTERIZED PROTEIN YJGR-RELATED"/>
    <property type="match status" value="1"/>
</dbReference>
<dbReference type="InterPro" id="IPR019476">
    <property type="entry name" value="T4SS_TraD_DNA-bd"/>
</dbReference>